<keyword evidence="3" id="KW-0677">Repeat</keyword>
<dbReference type="GO" id="GO:0008307">
    <property type="term" value="F:structural constituent of muscle"/>
    <property type="evidence" value="ECO:0007669"/>
    <property type="project" value="TreeGrafter"/>
</dbReference>
<accession>A0A1A6HU56</accession>
<keyword evidence="5" id="KW-1185">Reference proteome</keyword>
<dbReference type="InterPro" id="IPR035915">
    <property type="entry name" value="Plakin_repeat_sf"/>
</dbReference>
<comment type="caution">
    <text evidence="4">The sequence shown here is derived from an EMBL/GenBank/DDBJ whole genome shotgun (WGS) entry which is preliminary data.</text>
</comment>
<evidence type="ECO:0000256" key="1">
    <source>
        <dbReference type="ARBA" id="ARBA00009109"/>
    </source>
</evidence>
<dbReference type="PANTHER" id="PTHR23169">
    <property type="entry name" value="ENVOPLAKIN"/>
    <property type="match status" value="1"/>
</dbReference>
<protein>
    <submittedName>
        <fullName evidence="4">Uncharacterized protein</fullName>
    </submittedName>
</protein>
<dbReference type="AlphaFoldDB" id="A0A1A6HU56"/>
<reference evidence="4 5" key="1">
    <citation type="submission" date="2016-06" db="EMBL/GenBank/DDBJ databases">
        <title>The Draft Genome Sequence and Annotation of the Desert Woodrat Neotoma lepida.</title>
        <authorList>
            <person name="Campbell M."/>
            <person name="Oakeson K.F."/>
            <person name="Yandell M."/>
            <person name="Halpert J.R."/>
            <person name="Dearing D."/>
        </authorList>
    </citation>
    <scope>NUCLEOTIDE SEQUENCE [LARGE SCALE GENOMIC DNA]</scope>
    <source>
        <strain evidence="4">417</strain>
        <tissue evidence="4">Liver</tissue>
    </source>
</reference>
<dbReference type="PANTHER" id="PTHR23169:SF20">
    <property type="entry name" value="PLECTIN"/>
    <property type="match status" value="1"/>
</dbReference>
<evidence type="ECO:0000313" key="5">
    <source>
        <dbReference type="Proteomes" id="UP000092124"/>
    </source>
</evidence>
<dbReference type="GO" id="GO:0005200">
    <property type="term" value="F:structural constituent of cytoskeleton"/>
    <property type="evidence" value="ECO:0007669"/>
    <property type="project" value="TreeGrafter"/>
</dbReference>
<dbReference type="Gene3D" id="3.90.1290.10">
    <property type="entry name" value="Plakin repeat"/>
    <property type="match status" value="1"/>
</dbReference>
<dbReference type="Pfam" id="PF00681">
    <property type="entry name" value="Plectin"/>
    <property type="match status" value="1"/>
</dbReference>
<comment type="similarity">
    <text evidence="1">Belongs to the plakin or cytolinker family.</text>
</comment>
<proteinExistence type="inferred from homology"/>
<dbReference type="GO" id="GO:0005925">
    <property type="term" value="C:focal adhesion"/>
    <property type="evidence" value="ECO:0007669"/>
    <property type="project" value="TreeGrafter"/>
</dbReference>
<dbReference type="GO" id="GO:0048471">
    <property type="term" value="C:perinuclear region of cytoplasm"/>
    <property type="evidence" value="ECO:0007669"/>
    <property type="project" value="TreeGrafter"/>
</dbReference>
<dbReference type="InterPro" id="IPR043197">
    <property type="entry name" value="Plakin"/>
</dbReference>
<dbReference type="GO" id="GO:0030056">
    <property type="term" value="C:hemidesmosome"/>
    <property type="evidence" value="ECO:0007669"/>
    <property type="project" value="TreeGrafter"/>
</dbReference>
<dbReference type="SMART" id="SM00250">
    <property type="entry name" value="PLEC"/>
    <property type="match status" value="2"/>
</dbReference>
<evidence type="ECO:0000256" key="2">
    <source>
        <dbReference type="ARBA" id="ARBA00022553"/>
    </source>
</evidence>
<dbReference type="GO" id="GO:0031581">
    <property type="term" value="P:hemidesmosome assembly"/>
    <property type="evidence" value="ECO:0007669"/>
    <property type="project" value="TreeGrafter"/>
</dbReference>
<evidence type="ECO:0000313" key="4">
    <source>
        <dbReference type="EMBL" id="OBS81764.1"/>
    </source>
</evidence>
<dbReference type="InterPro" id="IPR001101">
    <property type="entry name" value="Plectin_repeat"/>
</dbReference>
<dbReference type="GO" id="GO:0045104">
    <property type="term" value="P:intermediate filament cytoskeleton organization"/>
    <property type="evidence" value="ECO:0007669"/>
    <property type="project" value="InterPro"/>
</dbReference>
<dbReference type="Proteomes" id="UP000092124">
    <property type="component" value="Unassembled WGS sequence"/>
</dbReference>
<sequence length="115" mass="12315">MGECSVQKVAEAHSMRQALRGANVITGVWLEKTGQKLSIYEALEKDLLQPDVAVALLEAQAATGHNIDPATSAQLTVDEAMHAGLVGPELHEELLLAEKAMKPDMPELHIGNIVP</sequence>
<dbReference type="GO" id="GO:0030506">
    <property type="term" value="F:ankyrin binding"/>
    <property type="evidence" value="ECO:0007669"/>
    <property type="project" value="TreeGrafter"/>
</dbReference>
<organism evidence="4 5">
    <name type="scientific">Neotoma lepida</name>
    <name type="common">Desert woodrat</name>
    <dbReference type="NCBI Taxonomy" id="56216"/>
    <lineage>
        <taxon>Eukaryota</taxon>
        <taxon>Metazoa</taxon>
        <taxon>Chordata</taxon>
        <taxon>Craniata</taxon>
        <taxon>Vertebrata</taxon>
        <taxon>Euteleostomi</taxon>
        <taxon>Mammalia</taxon>
        <taxon>Eutheria</taxon>
        <taxon>Euarchontoglires</taxon>
        <taxon>Glires</taxon>
        <taxon>Rodentia</taxon>
        <taxon>Myomorpha</taxon>
        <taxon>Muroidea</taxon>
        <taxon>Cricetidae</taxon>
        <taxon>Neotominae</taxon>
        <taxon>Neotoma</taxon>
    </lineage>
</organism>
<name>A0A1A6HU56_NEOLE</name>
<dbReference type="GO" id="GO:0045296">
    <property type="term" value="F:cadherin binding"/>
    <property type="evidence" value="ECO:0007669"/>
    <property type="project" value="TreeGrafter"/>
</dbReference>
<dbReference type="GO" id="GO:0042383">
    <property type="term" value="C:sarcolemma"/>
    <property type="evidence" value="ECO:0007669"/>
    <property type="project" value="TreeGrafter"/>
</dbReference>
<evidence type="ECO:0000256" key="3">
    <source>
        <dbReference type="ARBA" id="ARBA00022737"/>
    </source>
</evidence>
<dbReference type="GO" id="GO:0005882">
    <property type="term" value="C:intermediate filament"/>
    <property type="evidence" value="ECO:0007669"/>
    <property type="project" value="TreeGrafter"/>
</dbReference>
<gene>
    <name evidence="4" type="ORF">A6R68_24247</name>
</gene>
<dbReference type="SUPFAM" id="SSF75399">
    <property type="entry name" value="Plakin repeat"/>
    <property type="match status" value="1"/>
</dbReference>
<keyword evidence="2" id="KW-0597">Phosphoprotein</keyword>
<dbReference type="STRING" id="56216.A0A1A6HU56"/>
<dbReference type="EMBL" id="LZPO01009559">
    <property type="protein sequence ID" value="OBS81764.1"/>
    <property type="molecule type" value="Genomic_DNA"/>
</dbReference>
<dbReference type="GO" id="GO:0042060">
    <property type="term" value="P:wound healing"/>
    <property type="evidence" value="ECO:0007669"/>
    <property type="project" value="TreeGrafter"/>
</dbReference>